<name>V6LM54_9EUKA</name>
<proteinExistence type="predicted"/>
<reference evidence="2" key="2">
    <citation type="submission" date="2020-12" db="EMBL/GenBank/DDBJ databases">
        <title>New Spironucleus salmonicida genome in near-complete chromosomes.</title>
        <authorList>
            <person name="Xu F."/>
            <person name="Kurt Z."/>
            <person name="Jimenez-Gonzalez A."/>
            <person name="Astvaldsson A."/>
            <person name="Andersson J.O."/>
            <person name="Svard S.G."/>
        </authorList>
    </citation>
    <scope>NUCLEOTIDE SEQUENCE</scope>
    <source>
        <strain evidence="2">ATCC 50377</strain>
    </source>
</reference>
<dbReference type="AlphaFoldDB" id="V6LM54"/>
<reference evidence="1 2" key="1">
    <citation type="journal article" date="2014" name="PLoS Genet.">
        <title>The Genome of Spironucleus salmonicida Highlights a Fish Pathogen Adapted to Fluctuating Environments.</title>
        <authorList>
            <person name="Xu F."/>
            <person name="Jerlstrom-Hultqvist J."/>
            <person name="Einarsson E."/>
            <person name="Astvaldsson A."/>
            <person name="Svard S.G."/>
            <person name="Andersson J.O."/>
        </authorList>
    </citation>
    <scope>NUCLEOTIDE SEQUENCE</scope>
    <source>
        <strain evidence="2">ATCC 50377</strain>
    </source>
</reference>
<evidence type="ECO:0000313" key="1">
    <source>
        <dbReference type="EMBL" id="EST45725.1"/>
    </source>
</evidence>
<dbReference type="EMBL" id="AUWU02000002">
    <property type="protein sequence ID" value="KAH0576551.1"/>
    <property type="molecule type" value="Genomic_DNA"/>
</dbReference>
<evidence type="ECO:0000313" key="3">
    <source>
        <dbReference type="Proteomes" id="UP000018208"/>
    </source>
</evidence>
<gene>
    <name evidence="1" type="ORF">SS50377_14297</name>
    <name evidence="2" type="ORF">SS50377_22115</name>
</gene>
<sequence length="910" mass="107136">MAKELLDDYDFNPDFKDIKNNLIQAYYANDDQELANLFNQLGKSFETYDHFKDASLCHYFDAQICKQIQNNKGLAVALANISICLSMLYEDYPDHNEQADNKDFIASYDFGFLIYFEQSVNLVYNNEELFELVFRKFVIAGYNCFRVMQIFDINIINPIISFIQKYMTLSLNYRSKEIYWEVILSILHIYIKVGLINQAKLLVLFLQDNISSFNQNFELYKSFLIYYFELSFISDTPLDENILQLCENMLKTFQSSQQVSKYCNELADLFIQCGQVKYFGWINNLFKFFATSEMKNYYQQKFNQVKLELELLQKQNLNDMYIQAIIKYSLFNHNSLITSNSLLQNIYEFLLLQNKGDFMINSKKISYQSILKNLYLFDEKEIMVSPIQILNIMIREIYIFYKFEIVYSLQNSVIVLYQFIQSSIQQDSKFIASLDFEDFIEQILLSYFRNKIQNNQTESSEFQELWQLRIQHKHQYCVDYLLDYIGFCYSEDSYIQNLNEKISVDQIMINQKLVNKKRQSKIIALLTNPTKQIAPIHKKKIVKKVYTSQSSLNPIKTKNIDMFILKTQLESTSYTQSLTEDEVQPTPKPKLLSKSTILPQNESNFQFQDLTFQDLLEPTQSPIANNVNDVLDFVKYQQFLIDYNYTQLDMKQRMEKYQEYLLFQKTFKDDNQMLLVQNQSLQQTNLTGDLEVTGPTKLSSTMIETIHNKHNEDKQLFCFDTNKFSVIQLQNSSFIAKSLSSMYSYSLVKVNLENIVFTTDILASLLQLKNIQYLMIRNIETSNDDVQNTINDQLIQISQIPTLKSIQLSKIDYITFSTALQIILSCPADTFVFENLLGLNIFPSKQQIQPISRTIKSIKFYFCNFLSIQPPDVIACYLDIQELCFYDCLNQCLFSEILQQFIELNIDQIK</sequence>
<dbReference type="EMBL" id="KI546089">
    <property type="protein sequence ID" value="EST45725.1"/>
    <property type="molecule type" value="Genomic_DNA"/>
</dbReference>
<accession>V6LM54</accession>
<dbReference type="VEuPathDB" id="GiardiaDB:SS50377_22115"/>
<dbReference type="Proteomes" id="UP000018208">
    <property type="component" value="Unassembled WGS sequence"/>
</dbReference>
<protein>
    <submittedName>
        <fullName evidence="1">Uncharacterized protein</fullName>
    </submittedName>
</protein>
<keyword evidence="3" id="KW-1185">Reference proteome</keyword>
<evidence type="ECO:0000313" key="2">
    <source>
        <dbReference type="EMBL" id="KAH0576551.1"/>
    </source>
</evidence>
<organism evidence="1">
    <name type="scientific">Spironucleus salmonicida</name>
    <dbReference type="NCBI Taxonomy" id="348837"/>
    <lineage>
        <taxon>Eukaryota</taxon>
        <taxon>Metamonada</taxon>
        <taxon>Diplomonadida</taxon>
        <taxon>Hexamitidae</taxon>
        <taxon>Hexamitinae</taxon>
        <taxon>Spironucleus</taxon>
    </lineage>
</organism>